<dbReference type="GO" id="GO:0003677">
    <property type="term" value="F:DNA binding"/>
    <property type="evidence" value="ECO:0007669"/>
    <property type="project" value="UniProtKB-KW"/>
</dbReference>
<dbReference type="SMART" id="SM00530">
    <property type="entry name" value="HTH_XRE"/>
    <property type="match status" value="1"/>
</dbReference>
<evidence type="ECO:0000313" key="3">
    <source>
        <dbReference type="EMBL" id="WIW71882.1"/>
    </source>
</evidence>
<dbReference type="Pfam" id="PF01381">
    <property type="entry name" value="HTH_3"/>
    <property type="match status" value="1"/>
</dbReference>
<dbReference type="PANTHER" id="PTHR46558">
    <property type="entry name" value="TRACRIPTIONAL REGULATORY PROTEIN-RELATED-RELATED"/>
    <property type="match status" value="1"/>
</dbReference>
<dbReference type="PROSITE" id="PS50943">
    <property type="entry name" value="HTH_CROC1"/>
    <property type="match status" value="1"/>
</dbReference>
<protein>
    <submittedName>
        <fullName evidence="3">Helix-turn-helix transcriptional regulator</fullName>
    </submittedName>
</protein>
<sequence length="70" mass="7994">MTISERIKRFRKEKGLTQKELGDLVNKSSQVISNWERGYTTTINHNDITNLTKVLGKSIELIIGTDYVPT</sequence>
<gene>
    <name evidence="3" type="ORF">P3F81_06195</name>
</gene>
<dbReference type="EMBL" id="CP120678">
    <property type="protein sequence ID" value="WIW71882.1"/>
    <property type="molecule type" value="Genomic_DNA"/>
</dbReference>
<evidence type="ECO:0000256" key="1">
    <source>
        <dbReference type="ARBA" id="ARBA00023125"/>
    </source>
</evidence>
<accession>A0A9Y2ES34</accession>
<evidence type="ECO:0000313" key="4">
    <source>
        <dbReference type="Proteomes" id="UP001243623"/>
    </source>
</evidence>
<reference evidence="3" key="1">
    <citation type="submission" date="2023-03" db="EMBL/GenBank/DDBJ databases">
        <title>Selenobaculum gbiensis gen. nov. sp. nov., a new bacterium isolated from the gut microbiota of IBD patient.</title>
        <authorList>
            <person name="Yeo S."/>
            <person name="Park H."/>
            <person name="Huh C.S."/>
        </authorList>
    </citation>
    <scope>NUCLEOTIDE SEQUENCE</scope>
    <source>
        <strain evidence="3">ICN-92133</strain>
    </source>
</reference>
<organism evidence="3 4">
    <name type="scientific">Selenobaculum gibii</name>
    <dbReference type="NCBI Taxonomy" id="3054208"/>
    <lineage>
        <taxon>Bacteria</taxon>
        <taxon>Bacillati</taxon>
        <taxon>Bacillota</taxon>
        <taxon>Negativicutes</taxon>
        <taxon>Selenomonadales</taxon>
        <taxon>Selenomonadaceae</taxon>
        <taxon>Selenobaculum</taxon>
    </lineage>
</organism>
<keyword evidence="1" id="KW-0238">DNA-binding</keyword>
<feature type="domain" description="HTH cro/C1-type" evidence="2">
    <location>
        <begin position="7"/>
        <end position="62"/>
    </location>
</feature>
<dbReference type="PANTHER" id="PTHR46558:SF11">
    <property type="entry name" value="HTH-TYPE TRANSCRIPTIONAL REGULATOR XRE"/>
    <property type="match status" value="1"/>
</dbReference>
<dbReference type="Gene3D" id="1.10.260.40">
    <property type="entry name" value="lambda repressor-like DNA-binding domains"/>
    <property type="match status" value="1"/>
</dbReference>
<dbReference type="InterPro" id="IPR001387">
    <property type="entry name" value="Cro/C1-type_HTH"/>
</dbReference>
<evidence type="ECO:0000259" key="2">
    <source>
        <dbReference type="PROSITE" id="PS50943"/>
    </source>
</evidence>
<dbReference type="KEGG" id="sgbi:P3F81_06195"/>
<proteinExistence type="predicted"/>
<dbReference type="InterPro" id="IPR010982">
    <property type="entry name" value="Lambda_DNA-bd_dom_sf"/>
</dbReference>
<dbReference type="Proteomes" id="UP001243623">
    <property type="component" value="Chromosome"/>
</dbReference>
<dbReference type="RefSeq" id="WP_147668674.1">
    <property type="nucleotide sequence ID" value="NZ_CP120678.1"/>
</dbReference>
<keyword evidence="4" id="KW-1185">Reference proteome</keyword>
<dbReference type="CDD" id="cd00093">
    <property type="entry name" value="HTH_XRE"/>
    <property type="match status" value="1"/>
</dbReference>
<dbReference type="AlphaFoldDB" id="A0A9Y2ES34"/>
<name>A0A9Y2ES34_9FIRM</name>
<dbReference type="SUPFAM" id="SSF47413">
    <property type="entry name" value="lambda repressor-like DNA-binding domains"/>
    <property type="match status" value="1"/>
</dbReference>